<reference evidence="1 2" key="1">
    <citation type="submission" date="2018-10" db="EMBL/GenBank/DDBJ databases">
        <title>Anaerotruncus faecis sp. nov., isolated from human feces.</title>
        <authorList>
            <person name="Wang Y.-J."/>
        </authorList>
    </citation>
    <scope>NUCLEOTIDE SEQUENCE [LARGE SCALE GENOMIC DNA]</scope>
    <source>
        <strain evidence="1 2">22A2-44</strain>
    </source>
</reference>
<protein>
    <recommendedName>
        <fullName evidence="3">Head-tail adaptor protein</fullName>
    </recommendedName>
</protein>
<name>A0A498CZC7_9FIRM</name>
<dbReference type="AlphaFoldDB" id="A0A498CZC7"/>
<evidence type="ECO:0008006" key="3">
    <source>
        <dbReference type="Google" id="ProtNLM"/>
    </source>
</evidence>
<dbReference type="RefSeq" id="WP_121586619.1">
    <property type="nucleotide sequence ID" value="NZ_RCHT01000007.1"/>
</dbReference>
<gene>
    <name evidence="1" type="ORF">D4A47_06295</name>
</gene>
<dbReference type="Proteomes" id="UP000276301">
    <property type="component" value="Unassembled WGS sequence"/>
</dbReference>
<evidence type="ECO:0000313" key="1">
    <source>
        <dbReference type="EMBL" id="RLL12133.1"/>
    </source>
</evidence>
<accession>A0A498CZC7</accession>
<organism evidence="1 2">
    <name type="scientific">Anaerotruncus massiliensis</name>
    <name type="common">ex Liu et al. 2021</name>
    <dbReference type="NCBI Taxonomy" id="2321404"/>
    <lineage>
        <taxon>Bacteria</taxon>
        <taxon>Bacillati</taxon>
        <taxon>Bacillota</taxon>
        <taxon>Clostridia</taxon>
        <taxon>Eubacteriales</taxon>
        <taxon>Oscillospiraceae</taxon>
        <taxon>Anaerotruncus</taxon>
    </lineage>
</organism>
<proteinExistence type="predicted"/>
<evidence type="ECO:0000313" key="2">
    <source>
        <dbReference type="Proteomes" id="UP000276301"/>
    </source>
</evidence>
<comment type="caution">
    <text evidence="1">The sequence shown here is derived from an EMBL/GenBank/DDBJ whole genome shotgun (WGS) entry which is preliminary data.</text>
</comment>
<dbReference type="EMBL" id="RCHT01000007">
    <property type="protein sequence ID" value="RLL12133.1"/>
    <property type="molecule type" value="Genomic_DNA"/>
</dbReference>
<sequence>MIRGKHQEFNDGVVKIYSVADESELGEAPAPNLTLKCVLRFKRRTVGVKRYWAAKQENVQADQLLRVAGLASVSTQDIAVVDGVQYRIQQVQYPEEAQPAVMDLTLERMEQVYGIG</sequence>
<keyword evidence="2" id="KW-1185">Reference proteome</keyword>